<evidence type="ECO:0000256" key="2">
    <source>
        <dbReference type="ARBA" id="ARBA00022448"/>
    </source>
</evidence>
<feature type="transmembrane region" description="Helical" evidence="8">
    <location>
        <begin position="54"/>
        <end position="74"/>
    </location>
</feature>
<dbReference type="GO" id="GO:0016020">
    <property type="term" value="C:membrane"/>
    <property type="evidence" value="ECO:0007669"/>
    <property type="project" value="UniProtKB-SubCell"/>
</dbReference>
<dbReference type="Pfam" id="PF00324">
    <property type="entry name" value="AA_permease"/>
    <property type="match status" value="1"/>
</dbReference>
<keyword evidence="3 8" id="KW-0812">Transmembrane</keyword>
<evidence type="ECO:0000256" key="3">
    <source>
        <dbReference type="ARBA" id="ARBA00022692"/>
    </source>
</evidence>
<feature type="transmembrane region" description="Helical" evidence="8">
    <location>
        <begin position="29"/>
        <end position="48"/>
    </location>
</feature>
<evidence type="ECO:0000256" key="6">
    <source>
        <dbReference type="ARBA" id="ARBA00023136"/>
    </source>
</evidence>
<name>A0A4V1IY92_9FUNG</name>
<keyword evidence="2" id="KW-0813">Transport</keyword>
<keyword evidence="4" id="KW-0029">Amino-acid transport</keyword>
<organism evidence="10 11">
    <name type="scientific">Piptocephalis cylindrospora</name>
    <dbReference type="NCBI Taxonomy" id="1907219"/>
    <lineage>
        <taxon>Eukaryota</taxon>
        <taxon>Fungi</taxon>
        <taxon>Fungi incertae sedis</taxon>
        <taxon>Zoopagomycota</taxon>
        <taxon>Zoopagomycotina</taxon>
        <taxon>Zoopagomycetes</taxon>
        <taxon>Zoopagales</taxon>
        <taxon>Piptocephalidaceae</taxon>
        <taxon>Piptocephalis</taxon>
    </lineage>
</organism>
<dbReference type="EMBL" id="KZ987950">
    <property type="protein sequence ID" value="RKP13749.1"/>
    <property type="molecule type" value="Genomic_DNA"/>
</dbReference>
<evidence type="ECO:0000256" key="7">
    <source>
        <dbReference type="SAM" id="MobiDB-lite"/>
    </source>
</evidence>
<dbReference type="PROSITE" id="PS00218">
    <property type="entry name" value="AMINO_ACID_PERMEASE_1"/>
    <property type="match status" value="1"/>
</dbReference>
<dbReference type="FunFam" id="1.20.1740.10:FF:000001">
    <property type="entry name" value="Amino acid permease"/>
    <property type="match status" value="1"/>
</dbReference>
<evidence type="ECO:0000256" key="1">
    <source>
        <dbReference type="ARBA" id="ARBA00004141"/>
    </source>
</evidence>
<sequence>MPDDKAESIQSGGRGRGGRELKRGLKTRHLTMISLGGTIGTGLFLASGGSVAEAGPGGALLAYGLIGILVYFMIQSLGEMATYLPVTGSFSTYGARFVDPAFGFALGWNYWYSWATTLAVELSAAELVMGYWFPNVNGIVWSAVVLVIVLALNMISVKGYGEAEYWFSLTKVLTVVVFIVIGILVAAGAVGGHTYGVENWKGGQAFLGGFGGTFSVLLAAGFSFQGTEIVGVTAGESSNPRKAVPKAIRQVFWRILLFYVCALFLIGLIISPDDPALLNGDSNIGSSPFTLVFKAAKLSGADHVMNAVILITVLSAGNSSMYAASRTLYTLAREGKAPRIFGTTNRHGVPVWSILVTAVIGALAFLSSLLGTGKVYNWLLSLAGISGFIAWLGISMSHYRFRKAFIYQGHDLSELPYRAMLYPFGPIFATVAAALVILGQGYSSFTATPIAVDQVISAYIGIPLFLILWFGYKIICKTKVVPLAQVDLDTGRPTQQEKDMDVGDDEGMGVSSSKMVRMVRMIRRSPPGKVLEWIF</sequence>
<dbReference type="Proteomes" id="UP000267251">
    <property type="component" value="Unassembled WGS sequence"/>
</dbReference>
<evidence type="ECO:0000256" key="5">
    <source>
        <dbReference type="ARBA" id="ARBA00022989"/>
    </source>
</evidence>
<feature type="transmembrane region" description="Helical" evidence="8">
    <location>
        <begin position="376"/>
        <end position="399"/>
    </location>
</feature>
<evidence type="ECO:0000313" key="11">
    <source>
        <dbReference type="Proteomes" id="UP000267251"/>
    </source>
</evidence>
<keyword evidence="5 8" id="KW-1133">Transmembrane helix</keyword>
<feature type="transmembrane region" description="Helical" evidence="8">
    <location>
        <begin position="307"/>
        <end position="329"/>
    </location>
</feature>
<dbReference type="InterPro" id="IPR004841">
    <property type="entry name" value="AA-permease/SLC12A_dom"/>
</dbReference>
<dbReference type="Gene3D" id="1.20.1740.10">
    <property type="entry name" value="Amino acid/polyamine transporter I"/>
    <property type="match status" value="1"/>
</dbReference>
<dbReference type="OrthoDB" id="3900342at2759"/>
<reference evidence="11" key="1">
    <citation type="journal article" date="2018" name="Nat. Microbiol.">
        <title>Leveraging single-cell genomics to expand the fungal tree of life.</title>
        <authorList>
            <person name="Ahrendt S.R."/>
            <person name="Quandt C.A."/>
            <person name="Ciobanu D."/>
            <person name="Clum A."/>
            <person name="Salamov A."/>
            <person name="Andreopoulos B."/>
            <person name="Cheng J.F."/>
            <person name="Woyke T."/>
            <person name="Pelin A."/>
            <person name="Henrissat B."/>
            <person name="Reynolds N.K."/>
            <person name="Benny G.L."/>
            <person name="Smith M.E."/>
            <person name="James T.Y."/>
            <person name="Grigoriev I.V."/>
        </authorList>
    </citation>
    <scope>NUCLEOTIDE SEQUENCE [LARGE SCALE GENOMIC DNA]</scope>
</reference>
<dbReference type="InterPro" id="IPR050524">
    <property type="entry name" value="APC_YAT"/>
</dbReference>
<protein>
    <submittedName>
        <fullName evidence="10">Lysine-specific permease</fullName>
    </submittedName>
</protein>
<feature type="region of interest" description="Disordered" evidence="7">
    <location>
        <begin position="1"/>
        <end position="20"/>
    </location>
</feature>
<evidence type="ECO:0000256" key="8">
    <source>
        <dbReference type="SAM" id="Phobius"/>
    </source>
</evidence>
<gene>
    <name evidence="10" type="ORF">BJ684DRAFT_22714</name>
</gene>
<dbReference type="AlphaFoldDB" id="A0A4V1IY92"/>
<feature type="domain" description="Amino acid permease/ SLC12A" evidence="9">
    <location>
        <begin position="29"/>
        <end position="480"/>
    </location>
</feature>
<keyword evidence="11" id="KW-1185">Reference proteome</keyword>
<feature type="transmembrane region" description="Helical" evidence="8">
    <location>
        <begin position="139"/>
        <end position="160"/>
    </location>
</feature>
<keyword evidence="6 8" id="KW-0472">Membrane</keyword>
<feature type="transmembrane region" description="Helical" evidence="8">
    <location>
        <begin position="454"/>
        <end position="472"/>
    </location>
</feature>
<dbReference type="PANTHER" id="PTHR43341:SF1">
    <property type="entry name" value="GENERAL AMINO-ACID PERMEASE GAP1"/>
    <property type="match status" value="1"/>
</dbReference>
<comment type="subcellular location">
    <subcellularLocation>
        <location evidence="1">Membrane</location>
        <topology evidence="1">Multi-pass membrane protein</topology>
    </subcellularLocation>
</comment>
<evidence type="ECO:0000259" key="9">
    <source>
        <dbReference type="Pfam" id="PF00324"/>
    </source>
</evidence>
<proteinExistence type="predicted"/>
<feature type="transmembrane region" description="Helical" evidence="8">
    <location>
        <begin position="172"/>
        <end position="193"/>
    </location>
</feature>
<feature type="transmembrane region" description="Helical" evidence="8">
    <location>
        <begin position="420"/>
        <end position="442"/>
    </location>
</feature>
<accession>A0A4V1IY92</accession>
<feature type="transmembrane region" description="Helical" evidence="8">
    <location>
        <begin position="205"/>
        <end position="224"/>
    </location>
</feature>
<dbReference type="PANTHER" id="PTHR43341">
    <property type="entry name" value="AMINO ACID PERMEASE"/>
    <property type="match status" value="1"/>
</dbReference>
<evidence type="ECO:0000256" key="4">
    <source>
        <dbReference type="ARBA" id="ARBA00022970"/>
    </source>
</evidence>
<feature type="transmembrane region" description="Helical" evidence="8">
    <location>
        <begin position="349"/>
        <end position="370"/>
    </location>
</feature>
<evidence type="ECO:0000313" key="10">
    <source>
        <dbReference type="EMBL" id="RKP13749.1"/>
    </source>
</evidence>
<dbReference type="PIRSF" id="PIRSF006060">
    <property type="entry name" value="AA_transporter"/>
    <property type="match status" value="1"/>
</dbReference>
<feature type="transmembrane region" description="Helical" evidence="8">
    <location>
        <begin position="251"/>
        <end position="270"/>
    </location>
</feature>
<dbReference type="GO" id="GO:0015171">
    <property type="term" value="F:amino acid transmembrane transporter activity"/>
    <property type="evidence" value="ECO:0007669"/>
    <property type="project" value="TreeGrafter"/>
</dbReference>
<dbReference type="InterPro" id="IPR004840">
    <property type="entry name" value="Amino_acid_permease_CS"/>
</dbReference>